<dbReference type="CDD" id="cd08270">
    <property type="entry name" value="MDR4"/>
    <property type="match status" value="1"/>
</dbReference>
<dbReference type="EMBL" id="PRLG01000014">
    <property type="protein sequence ID" value="PYY29822.1"/>
    <property type="molecule type" value="Genomic_DNA"/>
</dbReference>
<organism evidence="4 5">
    <name type="scientific">Paenibacillus illinoisensis</name>
    <dbReference type="NCBI Taxonomy" id="59845"/>
    <lineage>
        <taxon>Bacteria</taxon>
        <taxon>Bacillati</taxon>
        <taxon>Bacillota</taxon>
        <taxon>Bacilli</taxon>
        <taxon>Bacillales</taxon>
        <taxon>Paenibacillaceae</taxon>
        <taxon>Paenibacillus</taxon>
    </lineage>
</organism>
<dbReference type="InterPro" id="IPR036291">
    <property type="entry name" value="NAD(P)-bd_dom_sf"/>
</dbReference>
<evidence type="ECO:0000259" key="3">
    <source>
        <dbReference type="SMART" id="SM00829"/>
    </source>
</evidence>
<dbReference type="GO" id="GO:0070402">
    <property type="term" value="F:NADPH binding"/>
    <property type="evidence" value="ECO:0007669"/>
    <property type="project" value="TreeGrafter"/>
</dbReference>
<dbReference type="AlphaFoldDB" id="A0A2W0CIE0"/>
<accession>A0A2W0CIE0</accession>
<sequence length="309" mass="32738">MIRAIFVNPHNKNPFTIQEVETPQAQPWETIVEVKAFSLNRGEVVDAIQRQETCRPGWDFSGVVRQEALNGVGPKKGSRVVGLLLTGAWAEQIAVPALTLAEIPDEITFEQAASLPVAGLSALYALRKGGLLLGKRVLITGSTGGVGAFAHQLGALSGAYSIGVARSESKAKQAMAFGADEVLVGEDVTKAIATNGPYDFIIDSVGGDTLAALFPQLIPQGVCVSLGHSSSDTSSLHMIGLGGRTLYSFFLGEEMNRHAPSQDLAMLTRLVGAGKLQTGIAVQESWEQIDSVARQLINRDFTGKAVLTI</sequence>
<keyword evidence="1" id="KW-0521">NADP</keyword>
<reference evidence="4 5" key="1">
    <citation type="submission" date="2018-01" db="EMBL/GenBank/DDBJ databases">
        <title>Genome sequence of the PGP bacterium Paenibacillus illinoisensis E3.</title>
        <authorList>
            <person name="Rolli E."/>
            <person name="Marasco R."/>
            <person name="Bessem C."/>
            <person name="Michoud G."/>
            <person name="Gaiarsa S."/>
            <person name="Borin S."/>
            <person name="Daffonchio D."/>
        </authorList>
    </citation>
    <scope>NUCLEOTIDE SEQUENCE [LARGE SCALE GENOMIC DNA]</scope>
    <source>
        <strain evidence="4 5">E3</strain>
    </source>
</reference>
<dbReference type="SMART" id="SM00829">
    <property type="entry name" value="PKS_ER"/>
    <property type="match status" value="1"/>
</dbReference>
<dbReference type="Pfam" id="PF00107">
    <property type="entry name" value="ADH_zinc_N"/>
    <property type="match status" value="1"/>
</dbReference>
<dbReference type="InterPro" id="IPR020843">
    <property type="entry name" value="ER"/>
</dbReference>
<dbReference type="PANTHER" id="PTHR48106:SF13">
    <property type="entry name" value="QUINONE OXIDOREDUCTASE-RELATED"/>
    <property type="match status" value="1"/>
</dbReference>
<dbReference type="OrthoDB" id="9792162at2"/>
<evidence type="ECO:0000313" key="4">
    <source>
        <dbReference type="EMBL" id="PYY29822.1"/>
    </source>
</evidence>
<feature type="domain" description="Enoyl reductase (ER)" evidence="3">
    <location>
        <begin position="10"/>
        <end position="307"/>
    </location>
</feature>
<dbReference type="PANTHER" id="PTHR48106">
    <property type="entry name" value="QUINONE OXIDOREDUCTASE PIG3-RELATED"/>
    <property type="match status" value="1"/>
</dbReference>
<dbReference type="InterPro" id="IPR013149">
    <property type="entry name" value="ADH-like_C"/>
</dbReference>
<dbReference type="Proteomes" id="UP000247459">
    <property type="component" value="Unassembled WGS sequence"/>
</dbReference>
<dbReference type="GO" id="GO:0035925">
    <property type="term" value="F:mRNA 3'-UTR AU-rich region binding"/>
    <property type="evidence" value="ECO:0007669"/>
    <property type="project" value="TreeGrafter"/>
</dbReference>
<dbReference type="SUPFAM" id="SSF50129">
    <property type="entry name" value="GroES-like"/>
    <property type="match status" value="1"/>
</dbReference>
<dbReference type="Gene3D" id="3.40.50.720">
    <property type="entry name" value="NAD(P)-binding Rossmann-like Domain"/>
    <property type="match status" value="1"/>
</dbReference>
<dbReference type="EC" id="1.1.1.1" evidence="4"/>
<name>A0A2W0CIE0_9BACL</name>
<protein>
    <submittedName>
        <fullName evidence="4">Alcohol dehydrogenase zinc-binding domain-containing protein</fullName>
        <ecNumber evidence="4">1.1.1.1</ecNumber>
    </submittedName>
</protein>
<dbReference type="Gene3D" id="3.90.180.10">
    <property type="entry name" value="Medium-chain alcohol dehydrogenases, catalytic domain"/>
    <property type="match status" value="1"/>
</dbReference>
<dbReference type="SUPFAM" id="SSF51735">
    <property type="entry name" value="NAD(P)-binding Rossmann-fold domains"/>
    <property type="match status" value="1"/>
</dbReference>
<dbReference type="RefSeq" id="WP_110757657.1">
    <property type="nucleotide sequence ID" value="NZ_PRLG01000014.1"/>
</dbReference>
<evidence type="ECO:0000256" key="2">
    <source>
        <dbReference type="ARBA" id="ARBA00023002"/>
    </source>
</evidence>
<gene>
    <name evidence="4" type="ORF">PIL02S_01739</name>
</gene>
<proteinExistence type="predicted"/>
<dbReference type="InterPro" id="IPR011032">
    <property type="entry name" value="GroES-like_sf"/>
</dbReference>
<dbReference type="GO" id="GO:0003960">
    <property type="term" value="F:quinone reductase (NADPH) activity"/>
    <property type="evidence" value="ECO:0007669"/>
    <property type="project" value="TreeGrafter"/>
</dbReference>
<evidence type="ECO:0000313" key="5">
    <source>
        <dbReference type="Proteomes" id="UP000247459"/>
    </source>
</evidence>
<comment type="caution">
    <text evidence="4">The sequence shown here is derived from an EMBL/GenBank/DDBJ whole genome shotgun (WGS) entry which is preliminary data.</text>
</comment>
<evidence type="ECO:0000256" key="1">
    <source>
        <dbReference type="ARBA" id="ARBA00022857"/>
    </source>
</evidence>
<dbReference type="GO" id="GO:0005829">
    <property type="term" value="C:cytosol"/>
    <property type="evidence" value="ECO:0007669"/>
    <property type="project" value="TreeGrafter"/>
</dbReference>
<dbReference type="GO" id="GO:0004022">
    <property type="term" value="F:alcohol dehydrogenase (NAD+) activity"/>
    <property type="evidence" value="ECO:0007669"/>
    <property type="project" value="UniProtKB-EC"/>
</dbReference>
<keyword evidence="2 4" id="KW-0560">Oxidoreductase</keyword>